<feature type="compositionally biased region" description="Acidic residues" evidence="1">
    <location>
        <begin position="253"/>
        <end position="267"/>
    </location>
</feature>
<dbReference type="KEGG" id="spar:SPRG_20872"/>
<protein>
    <recommendedName>
        <fullName evidence="4">DNA replication checkpoint mediator MRC1 domain-containing protein</fullName>
    </recommendedName>
</protein>
<feature type="region of interest" description="Disordered" evidence="1">
    <location>
        <begin position="472"/>
        <end position="498"/>
    </location>
</feature>
<name>A0A067C557_SAPPC</name>
<feature type="compositionally biased region" description="Acidic residues" evidence="1">
    <location>
        <begin position="441"/>
        <end position="456"/>
    </location>
</feature>
<evidence type="ECO:0000313" key="3">
    <source>
        <dbReference type="Proteomes" id="UP000030745"/>
    </source>
</evidence>
<dbReference type="Proteomes" id="UP000030745">
    <property type="component" value="Unassembled WGS sequence"/>
</dbReference>
<proteinExistence type="predicted"/>
<feature type="compositionally biased region" description="Acidic residues" evidence="1">
    <location>
        <begin position="140"/>
        <end position="154"/>
    </location>
</feature>
<dbReference type="AlphaFoldDB" id="A0A067C557"/>
<feature type="region of interest" description="Disordered" evidence="1">
    <location>
        <begin position="101"/>
        <end position="316"/>
    </location>
</feature>
<feature type="region of interest" description="Disordered" evidence="1">
    <location>
        <begin position="438"/>
        <end position="460"/>
    </location>
</feature>
<feature type="region of interest" description="Disordered" evidence="1">
    <location>
        <begin position="612"/>
        <end position="676"/>
    </location>
</feature>
<gene>
    <name evidence="2" type="ORF">SPRG_20872</name>
</gene>
<evidence type="ECO:0008006" key="4">
    <source>
        <dbReference type="Google" id="ProtNLM"/>
    </source>
</evidence>
<feature type="compositionally biased region" description="Low complexity" evidence="1">
    <location>
        <begin position="662"/>
        <end position="676"/>
    </location>
</feature>
<dbReference type="RefSeq" id="XP_012205073.1">
    <property type="nucleotide sequence ID" value="XM_012349683.1"/>
</dbReference>
<accession>A0A067C557</accession>
<dbReference type="GeneID" id="24141870"/>
<keyword evidence="3" id="KW-1185">Reference proteome</keyword>
<feature type="compositionally biased region" description="Basic residues" evidence="1">
    <location>
        <begin position="651"/>
        <end position="661"/>
    </location>
</feature>
<feature type="region of interest" description="Disordered" evidence="1">
    <location>
        <begin position="37"/>
        <end position="58"/>
    </location>
</feature>
<evidence type="ECO:0000313" key="2">
    <source>
        <dbReference type="EMBL" id="KDO24255.1"/>
    </source>
</evidence>
<feature type="compositionally biased region" description="Acidic residues" evidence="1">
    <location>
        <begin position="227"/>
        <end position="236"/>
    </location>
</feature>
<evidence type="ECO:0000256" key="1">
    <source>
        <dbReference type="SAM" id="MobiDB-lite"/>
    </source>
</evidence>
<organism evidence="2 3">
    <name type="scientific">Saprolegnia parasitica (strain CBS 223.65)</name>
    <dbReference type="NCBI Taxonomy" id="695850"/>
    <lineage>
        <taxon>Eukaryota</taxon>
        <taxon>Sar</taxon>
        <taxon>Stramenopiles</taxon>
        <taxon>Oomycota</taxon>
        <taxon>Saprolegniomycetes</taxon>
        <taxon>Saprolegniales</taxon>
        <taxon>Saprolegniaceae</taxon>
        <taxon>Saprolegnia</taxon>
    </lineage>
</organism>
<dbReference type="VEuPathDB" id="FungiDB:SPRG_20872"/>
<feature type="compositionally biased region" description="Basic and acidic residues" evidence="1">
    <location>
        <begin position="103"/>
        <end position="118"/>
    </location>
</feature>
<dbReference type="OrthoDB" id="166946at2759"/>
<reference evidence="2 3" key="1">
    <citation type="journal article" date="2013" name="PLoS Genet.">
        <title>Distinctive expansion of potential virulence genes in the genome of the oomycete fish pathogen Saprolegnia parasitica.</title>
        <authorList>
            <person name="Jiang R.H."/>
            <person name="de Bruijn I."/>
            <person name="Haas B.J."/>
            <person name="Belmonte R."/>
            <person name="Lobach L."/>
            <person name="Christie J."/>
            <person name="van den Ackerveken G."/>
            <person name="Bottin A."/>
            <person name="Bulone V."/>
            <person name="Diaz-Moreno S.M."/>
            <person name="Dumas B."/>
            <person name="Fan L."/>
            <person name="Gaulin E."/>
            <person name="Govers F."/>
            <person name="Grenville-Briggs L.J."/>
            <person name="Horner N.R."/>
            <person name="Levin J.Z."/>
            <person name="Mammella M."/>
            <person name="Meijer H.J."/>
            <person name="Morris P."/>
            <person name="Nusbaum C."/>
            <person name="Oome S."/>
            <person name="Phillips A.J."/>
            <person name="van Rooyen D."/>
            <person name="Rzeszutek E."/>
            <person name="Saraiva M."/>
            <person name="Secombes C.J."/>
            <person name="Seidl M.F."/>
            <person name="Snel B."/>
            <person name="Stassen J.H."/>
            <person name="Sykes S."/>
            <person name="Tripathy S."/>
            <person name="van den Berg H."/>
            <person name="Vega-Arreguin J.C."/>
            <person name="Wawra S."/>
            <person name="Young S.K."/>
            <person name="Zeng Q."/>
            <person name="Dieguez-Uribeondo J."/>
            <person name="Russ C."/>
            <person name="Tyler B.M."/>
            <person name="van West P."/>
        </authorList>
    </citation>
    <scope>NUCLEOTIDE SEQUENCE [LARGE SCALE GENOMIC DNA]</scope>
    <source>
        <strain evidence="2 3">CBS 223.65</strain>
    </source>
</reference>
<sequence length="676" mass="74572">MAIAAETQDLLMSLRQTDAKQQDEVRSKKDELLQKLRAKTRPAPAARPAMLSPSKEKHAMQIPVARAMAHPLLHGKKRMLGQIKKTALAQGADSMAKLFGYKNHHEQQQHLKKEEEARIQFNALKKQQDDAVTLASTRDPDDDDDDSDYVDGEPENQAASNAEEYVDVDAMDNGLEPTLDDDSAARPTDAPPADKNPRHGSASPEAPDAIHDDVTPLLDTSVKGNDADDAEDEDETTVVQAKGRTKRRITALSDDEDGADADDESDSDAAAQRAKDKAAQFRAMLAAEDANTKQRKRLGQKTSGLVESEAEEEAEDDVLQIGGLGDFGFGVPVASTEADKEREEEAKALTLREDDLEHIVDELSDDEKDKDADEAFRDDMAARDRDQISEVMRNVREGFGRNRRIFSTGLSNGEARGRFHLNDLVAADGSKQEAARLGLLESDEEANENEAEDEEERMERELRDRFLHQPQIYITSSESESEHEDDRETAVADVVVSDDDEREARQMKLFSAKAKINRRMHRMAQLQKANASGDRQKTKALPTLLDDDMDDSFELVKSLRGPLPPAVPTLKKRTSYSLTSTSSSFARIADTCKMFPTSSTSKAFVFSNSSFATPETSTDAHDEPREKENEALLNASRKRPAAPIVLGATAKKAKTTPKAKPPKSALLSALSDYQCN</sequence>
<feature type="compositionally biased region" description="Basic and acidic residues" evidence="1">
    <location>
        <begin position="618"/>
        <end position="630"/>
    </location>
</feature>
<dbReference type="EMBL" id="KK583244">
    <property type="protein sequence ID" value="KDO24255.1"/>
    <property type="molecule type" value="Genomic_DNA"/>
</dbReference>